<accession>A0A5E4S0E4</accession>
<proteinExistence type="predicted"/>
<evidence type="ECO:0000313" key="3">
    <source>
        <dbReference type="Proteomes" id="UP000368474"/>
    </source>
</evidence>
<dbReference type="RefSeq" id="WP_150565289.1">
    <property type="nucleotide sequence ID" value="NZ_CABPSD010000001.1"/>
</dbReference>
<dbReference type="Proteomes" id="UP000368474">
    <property type="component" value="Unassembled WGS sequence"/>
</dbReference>
<dbReference type="AlphaFoldDB" id="A0A5E4S0E4"/>
<gene>
    <name evidence="2" type="ORF">PMO31116_00493</name>
</gene>
<reference evidence="2 3" key="1">
    <citation type="submission" date="2019-08" db="EMBL/GenBank/DDBJ databases">
        <authorList>
            <person name="Peeters C."/>
        </authorList>
    </citation>
    <scope>NUCLEOTIDE SEQUENCE [LARGE SCALE GENOMIC DNA]</scope>
    <source>
        <strain evidence="2 3">LMG 31116</strain>
    </source>
</reference>
<evidence type="ECO:0000313" key="2">
    <source>
        <dbReference type="EMBL" id="VVD68845.1"/>
    </source>
</evidence>
<evidence type="ECO:0000256" key="1">
    <source>
        <dbReference type="SAM" id="MobiDB-lite"/>
    </source>
</evidence>
<protein>
    <submittedName>
        <fullName evidence="2">Uncharacterized protein</fullName>
    </submittedName>
</protein>
<dbReference type="EMBL" id="CABPSD010000001">
    <property type="protein sequence ID" value="VVD68845.1"/>
    <property type="molecule type" value="Genomic_DNA"/>
</dbReference>
<name>A0A5E4S0E4_9BURK</name>
<feature type="compositionally biased region" description="Low complexity" evidence="1">
    <location>
        <begin position="76"/>
        <end position="87"/>
    </location>
</feature>
<keyword evidence="3" id="KW-1185">Reference proteome</keyword>
<organism evidence="2 3">
    <name type="scientific">Pandoraea morbifera</name>
    <dbReference type="NCBI Taxonomy" id="2508300"/>
    <lineage>
        <taxon>Bacteria</taxon>
        <taxon>Pseudomonadati</taxon>
        <taxon>Pseudomonadota</taxon>
        <taxon>Betaproteobacteria</taxon>
        <taxon>Burkholderiales</taxon>
        <taxon>Burkholderiaceae</taxon>
        <taxon>Pandoraea</taxon>
    </lineage>
</organism>
<sequence>MADQQTAPKASNKAAAALPADLNGLSIDDLDALLKAAAAKKDELVQAEREPALEQAKALVARYGFTARELGIATGTTKATTGTGSKTMSHPLKSTKDGSKTGVWLAHPPAFIEAEGCNTTYKAGTSVDAWLADPSDKAKKLSFLYALEKKYGGAPKPEQLGEVTVEEYSAYKKKKKAA</sequence>
<feature type="region of interest" description="Disordered" evidence="1">
    <location>
        <begin position="76"/>
        <end position="100"/>
    </location>
</feature>